<keyword evidence="1" id="KW-0472">Membrane</keyword>
<reference evidence="2 3" key="1">
    <citation type="submission" date="2018-05" db="EMBL/GenBank/DDBJ databases">
        <title>Pararhodobacter marina sp. nov., isolated from deep-sea water of the Indian Ocean.</title>
        <authorList>
            <person name="Lai Q.Sr."/>
            <person name="Liu X."/>
            <person name="Shao Z."/>
        </authorList>
    </citation>
    <scope>NUCLEOTIDE SEQUENCE [LARGE SCALE GENOMIC DNA]</scope>
    <source>
        <strain evidence="2 3">CIC4N-9</strain>
    </source>
</reference>
<evidence type="ECO:0000256" key="1">
    <source>
        <dbReference type="SAM" id="Phobius"/>
    </source>
</evidence>
<evidence type="ECO:0000313" key="2">
    <source>
        <dbReference type="EMBL" id="PWE27147.1"/>
    </source>
</evidence>
<keyword evidence="1" id="KW-0812">Transmembrane</keyword>
<dbReference type="OrthoDB" id="8479738at2"/>
<protein>
    <submittedName>
        <fullName evidence="2">Uncharacterized protein</fullName>
    </submittedName>
</protein>
<accession>A0A2U2C5K9</accession>
<dbReference type="EMBL" id="QEYD01000012">
    <property type="protein sequence ID" value="PWE27147.1"/>
    <property type="molecule type" value="Genomic_DNA"/>
</dbReference>
<keyword evidence="3" id="KW-1185">Reference proteome</keyword>
<comment type="caution">
    <text evidence="2">The sequence shown here is derived from an EMBL/GenBank/DDBJ whole genome shotgun (WGS) entry which is preliminary data.</text>
</comment>
<sequence length="79" mass="8648">MALADSRYVPTPFAYRLPILGAILRELAEGDRDYPLYLIVALMAIWGIAIVFFGLPALYLPAVVAAPLMMVVLVLITRG</sequence>
<name>A0A2U2C5K9_9RHOB</name>
<organism evidence="2 3">
    <name type="scientific">Pararhodobacter marinus</name>
    <dbReference type="NCBI Taxonomy" id="2184063"/>
    <lineage>
        <taxon>Bacteria</taxon>
        <taxon>Pseudomonadati</taxon>
        <taxon>Pseudomonadota</taxon>
        <taxon>Alphaproteobacteria</taxon>
        <taxon>Rhodobacterales</taxon>
        <taxon>Paracoccaceae</taxon>
        <taxon>Pararhodobacter</taxon>
    </lineage>
</organism>
<gene>
    <name evidence="2" type="ORF">C4N9_17730</name>
</gene>
<dbReference type="Proteomes" id="UP000244940">
    <property type="component" value="Unassembled WGS sequence"/>
</dbReference>
<dbReference type="GeneID" id="94366736"/>
<dbReference type="RefSeq" id="WP_109534691.1">
    <property type="nucleotide sequence ID" value="NZ_CAXPUO010000044.1"/>
</dbReference>
<keyword evidence="1" id="KW-1133">Transmembrane helix</keyword>
<feature type="transmembrane region" description="Helical" evidence="1">
    <location>
        <begin position="34"/>
        <end position="53"/>
    </location>
</feature>
<feature type="transmembrane region" description="Helical" evidence="1">
    <location>
        <begin position="59"/>
        <end position="77"/>
    </location>
</feature>
<dbReference type="AlphaFoldDB" id="A0A2U2C5K9"/>
<proteinExistence type="predicted"/>
<evidence type="ECO:0000313" key="3">
    <source>
        <dbReference type="Proteomes" id="UP000244940"/>
    </source>
</evidence>